<evidence type="ECO:0000313" key="1">
    <source>
        <dbReference type="EMBL" id="PHV71195.1"/>
    </source>
</evidence>
<sequence length="397" mass="47030">MTPVIAEIKQNLLETISPFWKKLKDEKWGGFYGLVNYDLELDKKAPKGVILNSRILWYFANQYLLLANEEDLTYARHAYTFLKDYCLDKEYGGVYWMMSYDGKVIEDMKHTYNQAFAIYALSSYYDATKEQEALDIAYTLFYKIEKVCREKYGYGEAFTKEWKATYNNKLSDNRYLCSEGIIAEKTMNTLLHILEAYTEFYRVTKDKKVKERLEDLLVIFKNYVYNENTESLEVFFDNHMQSITDLHSYGHDIEAAWLLDRAAEIVEEEALIQMTKAYTIKLAYKIKEVAFEEGALNNERYKKQIDKTKVWWIQSEGIVGFINAYEKTGDEAFLELAAALWQYIQTYLIDKRSNSEWYWEVNEKGEPISKKAIVEPWKCPYHNGRMCFEVMRRNKDV</sequence>
<organism evidence="1 2">
    <name type="scientific">Sporanaerobium hydrogeniformans</name>
    <dbReference type="NCBI Taxonomy" id="3072179"/>
    <lineage>
        <taxon>Bacteria</taxon>
        <taxon>Bacillati</taxon>
        <taxon>Bacillota</taxon>
        <taxon>Clostridia</taxon>
        <taxon>Lachnospirales</taxon>
        <taxon>Lachnospiraceae</taxon>
        <taxon>Sporanaerobium</taxon>
    </lineage>
</organism>
<accession>A0AC61DE89</accession>
<dbReference type="Proteomes" id="UP000224460">
    <property type="component" value="Unassembled WGS sequence"/>
</dbReference>
<dbReference type="EMBL" id="PEDL01000004">
    <property type="protein sequence ID" value="PHV71195.1"/>
    <property type="molecule type" value="Genomic_DNA"/>
</dbReference>
<proteinExistence type="predicted"/>
<reference evidence="1" key="1">
    <citation type="submission" date="2017-10" db="EMBL/GenBank/DDBJ databases">
        <title>Genome sequence of cellulolytic Lachnospiraceae bacterium XHS1971 isolated from hotspring sediment.</title>
        <authorList>
            <person name="Vasudevan G."/>
            <person name="Joshi A.J."/>
            <person name="Hivarkar S."/>
            <person name="Lanjekar V.B."/>
            <person name="Dhakephalkar P.K."/>
            <person name="Dagar S."/>
        </authorList>
    </citation>
    <scope>NUCLEOTIDE SEQUENCE</scope>
    <source>
        <strain evidence="1">XHS1971</strain>
    </source>
</reference>
<keyword evidence="2" id="KW-1185">Reference proteome</keyword>
<gene>
    <name evidence="1" type="ORF">CS063_05750</name>
</gene>
<comment type="caution">
    <text evidence="1">The sequence shown here is derived from an EMBL/GenBank/DDBJ whole genome shotgun (WGS) entry which is preliminary data.</text>
</comment>
<protein>
    <submittedName>
        <fullName evidence="1">N-acylglucosamine 2-epimerase</fullName>
    </submittedName>
</protein>
<name>A0AC61DE89_9FIRM</name>
<evidence type="ECO:0000313" key="2">
    <source>
        <dbReference type="Proteomes" id="UP000224460"/>
    </source>
</evidence>